<dbReference type="PROSITE" id="PS50893">
    <property type="entry name" value="ABC_TRANSPORTER_2"/>
    <property type="match status" value="1"/>
</dbReference>
<dbReference type="PANTHER" id="PTHR42939:SF5">
    <property type="entry name" value="ABC-TYPE TRANSPORTER ATP-BINDING PROTEIN ECSA"/>
    <property type="match status" value="1"/>
</dbReference>
<reference evidence="6 7" key="1">
    <citation type="journal article" date="2019" name="Syst. Appl. Microbiol.">
        <title>Oenococcus sicerae sp. nov., isolated from French cider.</title>
        <authorList>
            <person name="Cousin F.J."/>
            <person name="Le Guellec R."/>
            <person name="Chagnot C."/>
            <person name="Goux D."/>
            <person name="Dalmasso M."/>
            <person name="Laplace J.M."/>
            <person name="Cretenet M."/>
        </authorList>
    </citation>
    <scope>NUCLEOTIDE SEQUENCE [LARGE SCALE GENOMIC DNA]</scope>
    <source>
        <strain evidence="6 7">UCMA 15228</strain>
    </source>
</reference>
<dbReference type="RefSeq" id="WP_128684985.1">
    <property type="nucleotide sequence ID" value="NZ_CP029684.2"/>
</dbReference>
<keyword evidence="2" id="KW-0547">Nucleotide-binding</keyword>
<reference evidence="6" key="3">
    <citation type="submission" date="2020-01" db="EMBL/GenBank/DDBJ databases">
        <authorList>
            <person name="Cousin F.J."/>
            <person name="Le Guellec R."/>
            <person name="Cretenet M."/>
        </authorList>
    </citation>
    <scope>NUCLEOTIDE SEQUENCE</scope>
    <source>
        <strain evidence="6">UCMA 15228</strain>
    </source>
</reference>
<proteinExistence type="predicted"/>
<keyword evidence="7" id="KW-1185">Reference proteome</keyword>
<keyword evidence="3 5" id="KW-0067">ATP-binding</keyword>
<evidence type="ECO:0000259" key="4">
    <source>
        <dbReference type="PROSITE" id="PS50893"/>
    </source>
</evidence>
<dbReference type="GO" id="GO:0005524">
    <property type="term" value="F:ATP binding"/>
    <property type="evidence" value="ECO:0007669"/>
    <property type="project" value="UniProtKB-KW"/>
</dbReference>
<dbReference type="GO" id="GO:0016887">
    <property type="term" value="F:ATP hydrolysis activity"/>
    <property type="evidence" value="ECO:0007669"/>
    <property type="project" value="InterPro"/>
</dbReference>
<dbReference type="Gene3D" id="3.40.50.300">
    <property type="entry name" value="P-loop containing nucleotide triphosphate hydrolases"/>
    <property type="match status" value="1"/>
</dbReference>
<dbReference type="EMBL" id="SDWY01000004">
    <property type="protein sequence ID" value="MDN6900859.1"/>
    <property type="molecule type" value="Genomic_DNA"/>
</dbReference>
<evidence type="ECO:0000256" key="3">
    <source>
        <dbReference type="ARBA" id="ARBA00022840"/>
    </source>
</evidence>
<keyword evidence="1" id="KW-0813">Transport</keyword>
<dbReference type="EMBL" id="CP029684">
    <property type="protein sequence ID" value="QAS69137.1"/>
    <property type="molecule type" value="Genomic_DNA"/>
</dbReference>
<dbReference type="InterPro" id="IPR027417">
    <property type="entry name" value="P-loop_NTPase"/>
</dbReference>
<evidence type="ECO:0000256" key="2">
    <source>
        <dbReference type="ARBA" id="ARBA00022741"/>
    </source>
</evidence>
<dbReference type="InterPro" id="IPR017871">
    <property type="entry name" value="ABC_transporter-like_CS"/>
</dbReference>
<protein>
    <submittedName>
        <fullName evidence="5">ABC transporter ATP-binding protein</fullName>
    </submittedName>
</protein>
<gene>
    <name evidence="6" type="ORF">DLJ48_00650</name>
    <name evidence="5" type="ORF">EVC35_07665</name>
</gene>
<dbReference type="SUPFAM" id="SSF52540">
    <property type="entry name" value="P-loop containing nucleoside triphosphate hydrolases"/>
    <property type="match status" value="1"/>
</dbReference>
<feature type="domain" description="ABC transporter" evidence="4">
    <location>
        <begin position="3"/>
        <end position="233"/>
    </location>
</feature>
<dbReference type="InterPro" id="IPR003439">
    <property type="entry name" value="ABC_transporter-like_ATP-bd"/>
</dbReference>
<sequence length="244" mass="27367">MTLEVTHLTGGYSQVNTIKDLNFTVPSGSLTALIGLNGSGKTTTINHVIGLMTAKSGTISFDGLDSQKEAIQYQNSLAYIPELPVIYDDLTLREHIQTTISAYHLDAQKAEQEAERLLTIFRLSDKQDWFPIDFSKGMRQKVMIVTAFLADKPLLVIDEPFIGLDPLAVADLIELLQEKKAAGKTILMSTHVIEEAEQFVDDFLLIDQGKIRVQGKLKDIFKAFPKQKNINEIYFRLAKEVEHE</sequence>
<evidence type="ECO:0000313" key="7">
    <source>
        <dbReference type="Proteomes" id="UP000286907"/>
    </source>
</evidence>
<evidence type="ECO:0000313" key="8">
    <source>
        <dbReference type="Proteomes" id="UP001167919"/>
    </source>
</evidence>
<dbReference type="SMART" id="SM00382">
    <property type="entry name" value="AAA"/>
    <property type="match status" value="1"/>
</dbReference>
<dbReference type="Pfam" id="PF00005">
    <property type="entry name" value="ABC_tran"/>
    <property type="match status" value="1"/>
</dbReference>
<dbReference type="Proteomes" id="UP000286907">
    <property type="component" value="Chromosome"/>
</dbReference>
<reference evidence="5" key="2">
    <citation type="submission" date="2019-01" db="EMBL/GenBank/DDBJ databases">
        <title>Oenococcus sicerae UCMA17102.</title>
        <authorList>
            <person name="Cousin F.J."/>
            <person name="Le Guellec R."/>
            <person name="Cretenet M."/>
        </authorList>
    </citation>
    <scope>NUCLEOTIDE SEQUENCE</scope>
    <source>
        <strain evidence="5">UCMA17102</strain>
    </source>
</reference>
<dbReference type="PROSITE" id="PS00211">
    <property type="entry name" value="ABC_TRANSPORTER_1"/>
    <property type="match status" value="1"/>
</dbReference>
<evidence type="ECO:0000313" key="6">
    <source>
        <dbReference type="EMBL" id="QAS69137.1"/>
    </source>
</evidence>
<evidence type="ECO:0000313" key="5">
    <source>
        <dbReference type="EMBL" id="MDN6900859.1"/>
    </source>
</evidence>
<dbReference type="CDD" id="cd03230">
    <property type="entry name" value="ABC_DR_subfamily_A"/>
    <property type="match status" value="1"/>
</dbReference>
<dbReference type="InterPro" id="IPR003593">
    <property type="entry name" value="AAA+_ATPase"/>
</dbReference>
<dbReference type="Proteomes" id="UP001167919">
    <property type="component" value="Unassembled WGS sequence"/>
</dbReference>
<dbReference type="PANTHER" id="PTHR42939">
    <property type="entry name" value="ABC TRANSPORTER ATP-BINDING PROTEIN ALBC-RELATED"/>
    <property type="match status" value="1"/>
</dbReference>
<accession>A0AAJ1VP39</accession>
<evidence type="ECO:0000256" key="1">
    <source>
        <dbReference type="ARBA" id="ARBA00022448"/>
    </source>
</evidence>
<dbReference type="InterPro" id="IPR051782">
    <property type="entry name" value="ABC_Transporter_VariousFunc"/>
</dbReference>
<organism evidence="5 8">
    <name type="scientific">Oenococcus sicerae</name>
    <dbReference type="NCBI Taxonomy" id="2203724"/>
    <lineage>
        <taxon>Bacteria</taxon>
        <taxon>Bacillati</taxon>
        <taxon>Bacillota</taxon>
        <taxon>Bacilli</taxon>
        <taxon>Lactobacillales</taxon>
        <taxon>Lactobacillaceae</taxon>
        <taxon>Oenococcus</taxon>
    </lineage>
</organism>
<dbReference type="AlphaFoldDB" id="A0AAJ1VP39"/>
<name>A0AAJ1VP39_9LACO</name>